<dbReference type="SUPFAM" id="SSF50952">
    <property type="entry name" value="Soluble quinoprotein glucose dehydrogenase"/>
    <property type="match status" value="1"/>
</dbReference>
<proteinExistence type="predicted"/>
<dbReference type="STRING" id="228957.SAMN04488008_101359"/>
<dbReference type="PANTHER" id="PTHR19328:SF75">
    <property type="entry name" value="ALDOSE SUGAR DEHYDROGENASE YLII"/>
    <property type="match status" value="1"/>
</dbReference>
<feature type="domain" description="Glucose/Sorbosone dehydrogenase" evidence="1">
    <location>
        <begin position="60"/>
        <end position="381"/>
    </location>
</feature>
<dbReference type="AlphaFoldDB" id="A0A1H7GN58"/>
<evidence type="ECO:0000313" key="2">
    <source>
        <dbReference type="EMBL" id="SEK37275.1"/>
    </source>
</evidence>
<dbReference type="EMBL" id="FNZN01000001">
    <property type="protein sequence ID" value="SEK37275.1"/>
    <property type="molecule type" value="Genomic_DNA"/>
</dbReference>
<dbReference type="Gene3D" id="2.120.10.30">
    <property type="entry name" value="TolB, C-terminal domain"/>
    <property type="match status" value="1"/>
</dbReference>
<evidence type="ECO:0000313" key="3">
    <source>
        <dbReference type="Proteomes" id="UP000198990"/>
    </source>
</evidence>
<dbReference type="InterPro" id="IPR012938">
    <property type="entry name" value="Glc/Sorbosone_DH"/>
</dbReference>
<name>A0A1H7GN58_9FLAO</name>
<reference evidence="3" key="1">
    <citation type="submission" date="2016-10" db="EMBL/GenBank/DDBJ databases">
        <authorList>
            <person name="Varghese N."/>
            <person name="Submissions S."/>
        </authorList>
    </citation>
    <scope>NUCLEOTIDE SEQUENCE [LARGE SCALE GENOMIC DNA]</scope>
    <source>
        <strain evidence="3">DSM 16471</strain>
    </source>
</reference>
<accession>A0A1H7GN58</accession>
<organism evidence="2 3">
    <name type="scientific">Maribacter orientalis</name>
    <dbReference type="NCBI Taxonomy" id="228957"/>
    <lineage>
        <taxon>Bacteria</taxon>
        <taxon>Pseudomonadati</taxon>
        <taxon>Bacteroidota</taxon>
        <taxon>Flavobacteriia</taxon>
        <taxon>Flavobacteriales</taxon>
        <taxon>Flavobacteriaceae</taxon>
        <taxon>Maribacter</taxon>
    </lineage>
</organism>
<protein>
    <submittedName>
        <fullName evidence="2">Glucose/arabinose dehydrogenase, beta-propeller fold</fullName>
    </submittedName>
</protein>
<sequence length="396" mass="44587">MGTLFLKYQKGTFTLPQGIKILKIVVFIPITLLFCSCNEVKTQTTASGLTLDLEVLADGFEIPWAIEVISEDDYLFTERMGALYRYRNGKVNKVDGLPESKTFTTDRPYGGMMDISLHPEFESNQMAYLTYVNEDYHLSVARFRLKENSAQDIEIIFKSDQFAIGSRIAWQDKTHFFLSFGSGGAPLPDPGPQDLNDPRGKIFRLMDDGSIPEDNPIFPGMSKPSGIWTYGHRDPQGLFYDTDNTTLYSNEHGPLGGDEFNIIVKGGNYGWPLFSYGVNYDLSKVSDMTEEEAAKNTILPVKHWTPDFRLAPSCLIRLKNSNFEPWNGSFLMGALTYQHLVLYNLETDDTEIVLPKVGRVRDIAQLPSGNLVILIDQKSPSLFSKGRLVKITLKTN</sequence>
<dbReference type="RefSeq" id="WP_177170902.1">
    <property type="nucleotide sequence ID" value="NZ_FNZN01000001.1"/>
</dbReference>
<dbReference type="PANTHER" id="PTHR19328">
    <property type="entry name" value="HEDGEHOG-INTERACTING PROTEIN"/>
    <property type="match status" value="1"/>
</dbReference>
<gene>
    <name evidence="2" type="ORF">SAMN04488008_101359</name>
</gene>
<dbReference type="InterPro" id="IPR011042">
    <property type="entry name" value="6-blade_b-propeller_TolB-like"/>
</dbReference>
<evidence type="ECO:0000259" key="1">
    <source>
        <dbReference type="Pfam" id="PF07995"/>
    </source>
</evidence>
<keyword evidence="3" id="KW-1185">Reference proteome</keyword>
<dbReference type="InterPro" id="IPR011041">
    <property type="entry name" value="Quinoprot_gluc/sorb_DH_b-prop"/>
</dbReference>
<dbReference type="Proteomes" id="UP000198990">
    <property type="component" value="Unassembled WGS sequence"/>
</dbReference>
<dbReference type="Pfam" id="PF07995">
    <property type="entry name" value="GSDH"/>
    <property type="match status" value="1"/>
</dbReference>